<evidence type="ECO:0000313" key="5">
    <source>
        <dbReference type="Proteomes" id="UP000532311"/>
    </source>
</evidence>
<evidence type="ECO:0000256" key="2">
    <source>
        <dbReference type="SAM" id="MobiDB-lite"/>
    </source>
</evidence>
<dbReference type="AlphaFoldDB" id="A0A8H6D7E5"/>
<protein>
    <submittedName>
        <fullName evidence="4">Cutinase transcription factor 1 beta</fullName>
    </submittedName>
</protein>
<dbReference type="InterPro" id="IPR052761">
    <property type="entry name" value="Fungal_Detox/Toxin_TFs"/>
</dbReference>
<dbReference type="EMBL" id="JAAQPF010000305">
    <property type="protein sequence ID" value="KAF5707141.1"/>
    <property type="molecule type" value="Genomic_DNA"/>
</dbReference>
<dbReference type="GO" id="GO:0008270">
    <property type="term" value="F:zinc ion binding"/>
    <property type="evidence" value="ECO:0007669"/>
    <property type="project" value="InterPro"/>
</dbReference>
<reference evidence="4 5" key="1">
    <citation type="submission" date="2020-05" db="EMBL/GenBank/DDBJ databases">
        <title>Identification and distribution of gene clusters putatively required for synthesis of sphingolipid metabolism inhibitors in phylogenetically diverse species of the filamentous fungus Fusarium.</title>
        <authorList>
            <person name="Kim H.-S."/>
            <person name="Busman M."/>
            <person name="Brown D.W."/>
            <person name="Divon H."/>
            <person name="Uhlig S."/>
            <person name="Proctor R.H."/>
        </authorList>
    </citation>
    <scope>NUCLEOTIDE SEQUENCE [LARGE SCALE GENOMIC DNA]</scope>
    <source>
        <strain evidence="4 5">NRRL 26131</strain>
    </source>
</reference>
<dbReference type="GO" id="GO:0006351">
    <property type="term" value="P:DNA-templated transcription"/>
    <property type="evidence" value="ECO:0007669"/>
    <property type="project" value="InterPro"/>
</dbReference>
<organism evidence="4 5">
    <name type="scientific">Fusarium globosum</name>
    <dbReference type="NCBI Taxonomy" id="78864"/>
    <lineage>
        <taxon>Eukaryota</taxon>
        <taxon>Fungi</taxon>
        <taxon>Dikarya</taxon>
        <taxon>Ascomycota</taxon>
        <taxon>Pezizomycotina</taxon>
        <taxon>Sordariomycetes</taxon>
        <taxon>Hypocreomycetidae</taxon>
        <taxon>Hypocreales</taxon>
        <taxon>Nectriaceae</taxon>
        <taxon>Fusarium</taxon>
        <taxon>Fusarium fujikuroi species complex</taxon>
    </lineage>
</organism>
<feature type="region of interest" description="Disordered" evidence="2">
    <location>
        <begin position="713"/>
        <end position="753"/>
    </location>
</feature>
<dbReference type="CDD" id="cd12148">
    <property type="entry name" value="fungal_TF_MHR"/>
    <property type="match status" value="1"/>
</dbReference>
<dbReference type="Pfam" id="PF04082">
    <property type="entry name" value="Fungal_trans"/>
    <property type="match status" value="1"/>
</dbReference>
<dbReference type="Proteomes" id="UP000532311">
    <property type="component" value="Unassembled WGS sequence"/>
</dbReference>
<evidence type="ECO:0000256" key="1">
    <source>
        <dbReference type="ARBA" id="ARBA00023242"/>
    </source>
</evidence>
<keyword evidence="1" id="KW-0539">Nucleus</keyword>
<gene>
    <name evidence="4" type="ORF">FGLOB1_7092</name>
</gene>
<dbReference type="PANTHER" id="PTHR47425:SF2">
    <property type="entry name" value="FARB-RELATED"/>
    <property type="match status" value="1"/>
</dbReference>
<keyword evidence="5" id="KW-1185">Reference proteome</keyword>
<dbReference type="GO" id="GO:0003677">
    <property type="term" value="F:DNA binding"/>
    <property type="evidence" value="ECO:0007669"/>
    <property type="project" value="InterPro"/>
</dbReference>
<feature type="domain" description="Xylanolytic transcriptional activator regulatory" evidence="3">
    <location>
        <begin position="124"/>
        <end position="380"/>
    </location>
</feature>
<comment type="caution">
    <text evidence="4">The sequence shown here is derived from an EMBL/GenBank/DDBJ whole genome shotgun (WGS) entry which is preliminary data.</text>
</comment>
<evidence type="ECO:0000259" key="3">
    <source>
        <dbReference type="Pfam" id="PF04082"/>
    </source>
</evidence>
<evidence type="ECO:0000313" key="4">
    <source>
        <dbReference type="EMBL" id="KAF5707141.1"/>
    </source>
</evidence>
<proteinExistence type="predicted"/>
<name>A0A8H6D7E5_9HYPO</name>
<feature type="region of interest" description="Disordered" evidence="2">
    <location>
        <begin position="1"/>
        <end position="28"/>
    </location>
</feature>
<dbReference type="InterPro" id="IPR007219">
    <property type="entry name" value="XnlR_reg_dom"/>
</dbReference>
<dbReference type="PANTHER" id="PTHR47425">
    <property type="entry name" value="FARB-RELATED"/>
    <property type="match status" value="1"/>
</dbReference>
<accession>A0A8H6D7E5</accession>
<sequence>MQELGTPKSAPARRRASQAYHSPESPSACFDNIEDLTATGCTDEANQQPVVRREVYHDPEPYGAPDDTCARQSIGPNTRSHITYSYYPFLTVDMSGLEPDDVHYLGSRNCLSLPTPDALDDFIREYFLHVHPGLPLLDEAQFWAVYSGDKEPCEGSRISLFLFQAMLFTSCSFVPFSTLKCLGFTSRRNAREKYYRRAKLLLDVCSGRDLVSNAQGALLLTYYATSRDRARTNSILLATAIQYAQGVEADQFHRRPDQDSDMTNRLKRLWWCCIVRDRILPLGVRRQLHITSINPALDHLTEQDFAEEIQGSQVYSSQTKRSLVQLFISLCELAIPFTSVVQTAYGMGQSAVDAISPMIGNQEQIQESIRFCEASLDAWFDKATIQFPTPAGIISTEKSLVLYTNLMYIYYYSARVALYQYEAFVVSLASPGAGMDDKLHQTRLQLEDATLGITDNLKELVQLKVAKFLPVSIIAYAALPLVLHILDVKLAKLPSQTARKQGRLNIYMEAMKGLQNLYDGVDDVWTFIRSAIDSATSGTLDTCSSRADFAPSSSTCSKPSASLQVADDWGKFLLQEPILYFRLSRTIDLSLAVGCYAEDSSLSLLLATAQFSSPSLIFVGVDVPAKSGNSAIGSDKASTDEKENLEAQDYLIQESEIRVMSFSRVKKTFFVTRFEPPVPACDEERPSCAQCRRGGRTCPGYVREMKFVDEGPKVRRSRRVTASTSKKASKNDARHDEDLLRHQRETSRLSQPASFKAERDQILSSFVSAMFPLNSSAAQISFLGSWLWHLPPRLGSSAVLDHAALSVAWAYFAKLYGDPIALRNAEISYSCAVRSLALALDDAKEQLSSNVLCATVLLGHFELRGARRCYESAFEYSMFLACRGAIISEALDSGQPCILESESWQNISDGLIEFPLLPASPDMYHRIFGYFALIPGLQSRTSLCDKAAPDKTQSALLSTEKQLRQDMRQWYQEYSSQDDNLRKPRAISPVSEGYPFPSNYKYHDVMSATIIVTYYAYLIVLNQSIAYLDTCDRHGSEIQGLATAIYDETCTTYCSLGIAYPVSSMDTQMEGQV</sequence>
<feature type="compositionally biased region" description="Basic and acidic residues" evidence="2">
    <location>
        <begin position="729"/>
        <end position="747"/>
    </location>
</feature>